<gene>
    <name evidence="1" type="ORF">MILVUS5_LOCUS10347</name>
</gene>
<accession>A0ACB0J682</accession>
<protein>
    <submittedName>
        <fullName evidence="1">Uncharacterized protein</fullName>
    </submittedName>
</protein>
<reference evidence="1" key="1">
    <citation type="submission" date="2023-10" db="EMBL/GenBank/DDBJ databases">
        <authorList>
            <person name="Rodriguez Cubillos JULIANA M."/>
            <person name="De Vega J."/>
        </authorList>
    </citation>
    <scope>NUCLEOTIDE SEQUENCE</scope>
</reference>
<sequence>MQNLLRKSFASTHFNFNLLDLVWINTTKVQLNYRCKVMMNQVLHIEVLNLKVNIRRK</sequence>
<evidence type="ECO:0000313" key="1">
    <source>
        <dbReference type="EMBL" id="CAJ2640503.1"/>
    </source>
</evidence>
<dbReference type="EMBL" id="CASHSV030000024">
    <property type="protein sequence ID" value="CAJ2640503.1"/>
    <property type="molecule type" value="Genomic_DNA"/>
</dbReference>
<name>A0ACB0J682_TRIPR</name>
<comment type="caution">
    <text evidence="1">The sequence shown here is derived from an EMBL/GenBank/DDBJ whole genome shotgun (WGS) entry which is preliminary data.</text>
</comment>
<keyword evidence="2" id="KW-1185">Reference proteome</keyword>
<dbReference type="Proteomes" id="UP001177021">
    <property type="component" value="Unassembled WGS sequence"/>
</dbReference>
<organism evidence="1 2">
    <name type="scientific">Trifolium pratense</name>
    <name type="common">Red clover</name>
    <dbReference type="NCBI Taxonomy" id="57577"/>
    <lineage>
        <taxon>Eukaryota</taxon>
        <taxon>Viridiplantae</taxon>
        <taxon>Streptophyta</taxon>
        <taxon>Embryophyta</taxon>
        <taxon>Tracheophyta</taxon>
        <taxon>Spermatophyta</taxon>
        <taxon>Magnoliopsida</taxon>
        <taxon>eudicotyledons</taxon>
        <taxon>Gunneridae</taxon>
        <taxon>Pentapetalae</taxon>
        <taxon>rosids</taxon>
        <taxon>fabids</taxon>
        <taxon>Fabales</taxon>
        <taxon>Fabaceae</taxon>
        <taxon>Papilionoideae</taxon>
        <taxon>50 kb inversion clade</taxon>
        <taxon>NPAAA clade</taxon>
        <taxon>Hologalegina</taxon>
        <taxon>IRL clade</taxon>
        <taxon>Trifolieae</taxon>
        <taxon>Trifolium</taxon>
    </lineage>
</organism>
<evidence type="ECO:0000313" key="2">
    <source>
        <dbReference type="Proteomes" id="UP001177021"/>
    </source>
</evidence>
<proteinExistence type="predicted"/>